<feature type="region of interest" description="Disordered" evidence="1">
    <location>
        <begin position="1"/>
        <end position="34"/>
    </location>
</feature>
<dbReference type="RefSeq" id="XP_019309459.2">
    <property type="nucleotide sequence ID" value="XM_019453914.2"/>
</dbReference>
<dbReference type="AlphaFoldDB" id="A0A9V1FUB6"/>
<organism evidence="2 4">
    <name type="scientific">Panthera pardus</name>
    <name type="common">Leopard</name>
    <name type="synonym">Felis pardus</name>
    <dbReference type="NCBI Taxonomy" id="9691"/>
    <lineage>
        <taxon>Eukaryota</taxon>
        <taxon>Metazoa</taxon>
        <taxon>Chordata</taxon>
        <taxon>Craniata</taxon>
        <taxon>Vertebrata</taxon>
        <taxon>Euteleostomi</taxon>
        <taxon>Mammalia</taxon>
        <taxon>Eutheria</taxon>
        <taxon>Laurasiatheria</taxon>
        <taxon>Carnivora</taxon>
        <taxon>Feliformia</taxon>
        <taxon>Felidae</taxon>
        <taxon>Pantherinae</taxon>
        <taxon>Panthera</taxon>
    </lineage>
</organism>
<proteinExistence type="predicted"/>
<evidence type="ECO:0000313" key="2">
    <source>
        <dbReference type="Proteomes" id="UP001165780"/>
    </source>
</evidence>
<keyword evidence="2" id="KW-1185">Reference proteome</keyword>
<evidence type="ECO:0000256" key="1">
    <source>
        <dbReference type="SAM" id="MobiDB-lite"/>
    </source>
</evidence>
<name>A0A9V1FUB6_PANPR</name>
<dbReference type="KEGG" id="ppad:109269826"/>
<sequence length="328" mass="33941">MRRHQSRPSLQRSEPPEEKKGFAPKAPVRGLSSGNLAAPLSWHRVGAELWSHLNPIRGPARLGQAGPELVAAVRACGRPRTPAPKWGAPIRPAGTEGTPDRHLPPPPRSGPLRPGAAGAEGGGRLAGGRGLLGEQGVEQGGRPVQGRARVRQLPGEPGALRGRGLRAAGGHRQEGAPWSPQLVQGHRQRAHPVKEPAGDHLQGLARLRPQVAAAALWGGGSGLAAVLAASAVRGPHGRSAPGPPALVAPRRVGGTCAGEQRRAVSVSAQARGDRLPRSPPPLPGLDYPAPTGHPTHCAPAPLTLAAPSRIWWEPVPRLARLPPSPGAL</sequence>
<feature type="region of interest" description="Disordered" evidence="1">
    <location>
        <begin position="78"/>
        <end position="194"/>
    </location>
</feature>
<accession>A0A9V1FUB6</accession>
<feature type="compositionally biased region" description="Low complexity" evidence="1">
    <location>
        <begin position="153"/>
        <end position="170"/>
    </location>
</feature>
<gene>
    <name evidence="4" type="primary">LOC109269826</name>
    <name evidence="3" type="synonym">LOC109269824</name>
</gene>
<feature type="region of interest" description="Disordered" evidence="1">
    <location>
        <begin position="260"/>
        <end position="298"/>
    </location>
</feature>
<dbReference type="KEGG" id="ppad:109269824"/>
<feature type="compositionally biased region" description="Gly residues" evidence="1">
    <location>
        <begin position="118"/>
        <end position="133"/>
    </location>
</feature>
<dbReference type="Proteomes" id="UP001165780">
    <property type="component" value="Unplaced"/>
</dbReference>
<protein>
    <submittedName>
        <fullName evidence="3 4">Collagen alpha-1(I) chain-like</fullName>
    </submittedName>
</protein>
<evidence type="ECO:0000313" key="4">
    <source>
        <dbReference type="RefSeq" id="XP_019309460.1"/>
    </source>
</evidence>
<evidence type="ECO:0000313" key="3">
    <source>
        <dbReference type="RefSeq" id="XP_019309459.2"/>
    </source>
</evidence>
<reference evidence="3 4" key="1">
    <citation type="submission" date="2025-04" db="UniProtKB">
        <authorList>
            <consortium name="RefSeq"/>
        </authorList>
    </citation>
    <scope>IDENTIFICATION</scope>
    <source>
        <tissue evidence="3 4">Whole blood</tissue>
    </source>
</reference>
<dbReference type="RefSeq" id="XP_019309460.1">
    <property type="nucleotide sequence ID" value="XM_019453915.1"/>
</dbReference>
<dbReference type="GeneID" id="109269826"/>